<keyword evidence="4" id="KW-1185">Reference proteome</keyword>
<evidence type="ECO:0000259" key="2">
    <source>
        <dbReference type="SMART" id="SM00418"/>
    </source>
</evidence>
<dbReference type="SMART" id="SM00418">
    <property type="entry name" value="HTH_ARSR"/>
    <property type="match status" value="1"/>
</dbReference>
<dbReference type="RefSeq" id="WP_278012753.1">
    <property type="nucleotide sequence ID" value="NZ_CP121208.1"/>
</dbReference>
<evidence type="ECO:0000313" key="4">
    <source>
        <dbReference type="Proteomes" id="UP001215216"/>
    </source>
</evidence>
<proteinExistence type="predicted"/>
<dbReference type="CDD" id="cd00090">
    <property type="entry name" value="HTH_ARSR"/>
    <property type="match status" value="1"/>
</dbReference>
<sequence>MNNFDYPRAFDSVKSTQSQSTRAEVAKLVVDSLQLPVATAITMLENQSVLLDAMREELKDLRAEALSSAAEDKNRERDPIDIFPESHQPLPHVAHASAASSAIATAFRALDAAKVSHDLSALAHPIRLEILQLTAERAMSVRELVEALSTGTTGQVYHHMKALTSAGWVEMTEGEYHLSPDRGPQLAAILAALR</sequence>
<dbReference type="InterPro" id="IPR011991">
    <property type="entry name" value="ArsR-like_HTH"/>
</dbReference>
<dbReference type="InterPro" id="IPR001845">
    <property type="entry name" value="HTH_ArsR_DNA-bd_dom"/>
</dbReference>
<gene>
    <name evidence="3" type="ORF">P7079_08220</name>
</gene>
<dbReference type="EMBL" id="CP121208">
    <property type="protein sequence ID" value="WFM83358.1"/>
    <property type="molecule type" value="Genomic_DNA"/>
</dbReference>
<dbReference type="SUPFAM" id="SSF46785">
    <property type="entry name" value="Winged helix' DNA-binding domain"/>
    <property type="match status" value="1"/>
</dbReference>
<dbReference type="Pfam" id="PF12840">
    <property type="entry name" value="HTH_20"/>
    <property type="match status" value="1"/>
</dbReference>
<name>A0ABY8FY21_9ACTO</name>
<feature type="domain" description="HTH arsR-type" evidence="2">
    <location>
        <begin position="119"/>
        <end position="192"/>
    </location>
</feature>
<feature type="coiled-coil region" evidence="1">
    <location>
        <begin position="44"/>
        <end position="71"/>
    </location>
</feature>
<evidence type="ECO:0000256" key="1">
    <source>
        <dbReference type="SAM" id="Coils"/>
    </source>
</evidence>
<organism evidence="3 4">
    <name type="scientific">Arcanobacterium canis</name>
    <dbReference type="NCBI Taxonomy" id="999183"/>
    <lineage>
        <taxon>Bacteria</taxon>
        <taxon>Bacillati</taxon>
        <taxon>Actinomycetota</taxon>
        <taxon>Actinomycetes</taxon>
        <taxon>Actinomycetales</taxon>
        <taxon>Actinomycetaceae</taxon>
        <taxon>Arcanobacterium</taxon>
    </lineage>
</organism>
<evidence type="ECO:0000313" key="3">
    <source>
        <dbReference type="EMBL" id="WFM83358.1"/>
    </source>
</evidence>
<dbReference type="Proteomes" id="UP001215216">
    <property type="component" value="Chromosome"/>
</dbReference>
<dbReference type="InterPro" id="IPR036388">
    <property type="entry name" value="WH-like_DNA-bd_sf"/>
</dbReference>
<dbReference type="InterPro" id="IPR036390">
    <property type="entry name" value="WH_DNA-bd_sf"/>
</dbReference>
<protein>
    <submittedName>
        <fullName evidence="3">Winged helix-turn-helix domain-containing protein</fullName>
    </submittedName>
</protein>
<accession>A0ABY8FY21</accession>
<dbReference type="Gene3D" id="1.10.10.10">
    <property type="entry name" value="Winged helix-like DNA-binding domain superfamily/Winged helix DNA-binding domain"/>
    <property type="match status" value="1"/>
</dbReference>
<keyword evidence="1" id="KW-0175">Coiled coil</keyword>
<reference evidence="3 4" key="1">
    <citation type="submission" date="2023-03" db="EMBL/GenBank/DDBJ databases">
        <title>Complete genome of Arcanobacterium canis strain DSM 25104 isolated in 2010 from a canine otitis externa in Germany.</title>
        <authorList>
            <person name="Borowiak M."/>
            <person name="Kreitlow A."/>
            <person name="Malorny B."/>
            <person name="Laemmler C."/>
            <person name="Prenger-Berninghoff E."/>
            <person name="Ploetz M."/>
            <person name="Abdulmawjood A."/>
        </authorList>
    </citation>
    <scope>NUCLEOTIDE SEQUENCE [LARGE SCALE GENOMIC DNA]</scope>
    <source>
        <strain evidence="3 4">DSM 25104</strain>
    </source>
</reference>